<sequence>MLTVALALCAFSPPPRNSLMARHEFISHALVGAVGVSMAPAAIAVAPPSPQQMLKSRAVYGSRVYRLQDATPAVIIDEKNVFTLFITGVYGSTADKLTKKELERLEKAALTAANKGDAVAAQTAIKQFIALGQIKELDNIPGSYYNAKSPCDRAGLQCGYLYKGYLGSTDDDVAALRGR</sequence>
<accession>A0A7S2CE98</accession>
<dbReference type="AlphaFoldDB" id="A0A7S2CE98"/>
<organism evidence="2">
    <name type="scientific">Haptolina brevifila</name>
    <dbReference type="NCBI Taxonomy" id="156173"/>
    <lineage>
        <taxon>Eukaryota</taxon>
        <taxon>Haptista</taxon>
        <taxon>Haptophyta</taxon>
        <taxon>Prymnesiophyceae</taxon>
        <taxon>Prymnesiales</taxon>
        <taxon>Prymnesiaceae</taxon>
        <taxon>Haptolina</taxon>
    </lineage>
</organism>
<evidence type="ECO:0000313" key="2">
    <source>
        <dbReference type="EMBL" id="CAD9422715.1"/>
    </source>
</evidence>
<protein>
    <recommendedName>
        <fullName evidence="1">Photosystem II Psb31 protein domain-containing protein</fullName>
    </recommendedName>
</protein>
<reference evidence="2" key="1">
    <citation type="submission" date="2021-01" db="EMBL/GenBank/DDBJ databases">
        <authorList>
            <person name="Corre E."/>
            <person name="Pelletier E."/>
            <person name="Niang G."/>
            <person name="Scheremetjew M."/>
            <person name="Finn R."/>
            <person name="Kale V."/>
            <person name="Holt S."/>
            <person name="Cochrane G."/>
            <person name="Meng A."/>
            <person name="Brown T."/>
            <person name="Cohen L."/>
        </authorList>
    </citation>
    <scope>NUCLEOTIDE SEQUENCE</scope>
    <source>
        <strain evidence="2">UTEX LB 985</strain>
    </source>
</reference>
<gene>
    <name evidence="2" type="ORF">CBRE1094_LOCUS8107</name>
</gene>
<feature type="domain" description="Photosystem II Psb31 protein" evidence="1">
    <location>
        <begin position="55"/>
        <end position="135"/>
    </location>
</feature>
<dbReference type="InterPro" id="IPR040933">
    <property type="entry name" value="PSII_Pbs31"/>
</dbReference>
<proteinExistence type="predicted"/>
<evidence type="ECO:0000259" key="1">
    <source>
        <dbReference type="Pfam" id="PF18240"/>
    </source>
</evidence>
<dbReference type="Gene3D" id="1.20.120.1740">
    <property type="entry name" value="Sodium ion translocating NADH-quinone reductase subunit C-like"/>
    <property type="match status" value="1"/>
</dbReference>
<dbReference type="EMBL" id="HBGU01015116">
    <property type="protein sequence ID" value="CAD9422715.1"/>
    <property type="molecule type" value="Transcribed_RNA"/>
</dbReference>
<dbReference type="Pfam" id="PF18240">
    <property type="entry name" value="PSII_Pbs31"/>
    <property type="match status" value="1"/>
</dbReference>
<name>A0A7S2CE98_9EUKA</name>